<dbReference type="InterPro" id="IPR011335">
    <property type="entry name" value="Restrct_endonuc-II-like"/>
</dbReference>
<dbReference type="Pfam" id="PF03008">
    <property type="entry name" value="DUF234"/>
    <property type="match status" value="1"/>
</dbReference>
<organism evidence="2">
    <name type="scientific">Megasphaera elsdenii CAG:570</name>
    <dbReference type="NCBI Taxonomy" id="1263087"/>
    <lineage>
        <taxon>Bacteria</taxon>
        <taxon>Bacillati</taxon>
        <taxon>Bacillota</taxon>
        <taxon>Negativicutes</taxon>
        <taxon>Veillonellales</taxon>
        <taxon>Veillonellaceae</taxon>
        <taxon>Megasphaera</taxon>
    </lineage>
</organism>
<proteinExistence type="predicted"/>
<dbReference type="AlphaFoldDB" id="R7MZH7"/>
<protein>
    <recommendedName>
        <fullName evidence="1">DUF234 domain-containing protein</fullName>
    </recommendedName>
</protein>
<name>R7MZH7_MEGEL</name>
<reference evidence="2" key="1">
    <citation type="submission" date="2012-11" db="EMBL/GenBank/DDBJ databases">
        <title>Dependencies among metagenomic species, viruses, plasmids and units of genetic variation.</title>
        <authorList>
            <person name="Nielsen H.B."/>
            <person name="Almeida M."/>
            <person name="Juncker A.S."/>
            <person name="Rasmussen S."/>
            <person name="Li J."/>
            <person name="Sunagawa S."/>
            <person name="Plichta D."/>
            <person name="Gautier L."/>
            <person name="Le Chatelier E."/>
            <person name="Peletier E."/>
            <person name="Bonde I."/>
            <person name="Nielsen T."/>
            <person name="Manichanh C."/>
            <person name="Arumugam M."/>
            <person name="Batto J."/>
            <person name="Santos M.B.Q.D."/>
            <person name="Blom N."/>
            <person name="Borruel N."/>
            <person name="Burgdorf K.S."/>
            <person name="Boumezbeur F."/>
            <person name="Casellas F."/>
            <person name="Dore J."/>
            <person name="Guarner F."/>
            <person name="Hansen T."/>
            <person name="Hildebrand F."/>
            <person name="Kaas R.S."/>
            <person name="Kennedy S."/>
            <person name="Kristiansen K."/>
            <person name="Kultima J.R."/>
            <person name="Leonard P."/>
            <person name="Levenez F."/>
            <person name="Lund O."/>
            <person name="Moumen B."/>
            <person name="Le Paslier D."/>
            <person name="Pons N."/>
            <person name="Pedersen O."/>
            <person name="Prifti E."/>
            <person name="Qin J."/>
            <person name="Raes J."/>
            <person name="Tap J."/>
            <person name="Tims S."/>
            <person name="Ussery D.W."/>
            <person name="Yamada T."/>
            <person name="MetaHit consortium"/>
            <person name="Renault P."/>
            <person name="Sicheritz-Ponten T."/>
            <person name="Bork P."/>
            <person name="Wang J."/>
            <person name="Brunak S."/>
            <person name="Ehrlich S.D."/>
        </authorList>
    </citation>
    <scope>NUCLEOTIDE SEQUENCE [LARGE SCALE GENOMIC DNA]</scope>
</reference>
<gene>
    <name evidence="2" type="ORF">BN715_01489</name>
</gene>
<dbReference type="InterPro" id="IPR004256">
    <property type="entry name" value="DUF234"/>
</dbReference>
<feature type="domain" description="DUF234" evidence="1">
    <location>
        <begin position="10"/>
        <end position="83"/>
    </location>
</feature>
<evidence type="ECO:0000259" key="1">
    <source>
        <dbReference type="Pfam" id="PF03008"/>
    </source>
</evidence>
<sequence>MAPDVFFDRYIADDFARVFVPKRFESLCRQFLIRQNRQGRLPEIFDAIGTYSYDLPKEHKNGEFDVVTHDDKGYIFYEAKFRQTPITDAMIETEIRQVRQTGMDCYRYGFFSRAGYEVTPRPDVILYTLDDLFENC</sequence>
<comment type="caution">
    <text evidence="2">The sequence shown here is derived from an EMBL/GenBank/DDBJ whole genome shotgun (WGS) entry which is preliminary data.</text>
</comment>
<dbReference type="EMBL" id="CBKE010000238">
    <property type="protein sequence ID" value="CDF05218.1"/>
    <property type="molecule type" value="Genomic_DNA"/>
</dbReference>
<dbReference type="SUPFAM" id="SSF52980">
    <property type="entry name" value="Restriction endonuclease-like"/>
    <property type="match status" value="1"/>
</dbReference>
<accession>R7MZH7</accession>
<evidence type="ECO:0000313" key="2">
    <source>
        <dbReference type="EMBL" id="CDF05218.1"/>
    </source>
</evidence>
<dbReference type="Proteomes" id="UP000017908">
    <property type="component" value="Unassembled WGS sequence"/>
</dbReference>